<dbReference type="Pfam" id="PF03184">
    <property type="entry name" value="DDE_1"/>
    <property type="match status" value="1"/>
</dbReference>
<organism evidence="2 3">
    <name type="scientific">Phytophthora palmivora</name>
    <dbReference type="NCBI Taxonomy" id="4796"/>
    <lineage>
        <taxon>Eukaryota</taxon>
        <taxon>Sar</taxon>
        <taxon>Stramenopiles</taxon>
        <taxon>Oomycota</taxon>
        <taxon>Peronosporomycetes</taxon>
        <taxon>Peronosporales</taxon>
        <taxon>Peronosporaceae</taxon>
        <taxon>Phytophthora</taxon>
    </lineage>
</organism>
<dbReference type="Proteomes" id="UP000237271">
    <property type="component" value="Unassembled WGS sequence"/>
</dbReference>
<dbReference type="AlphaFoldDB" id="A0A2P4XCW9"/>
<proteinExistence type="predicted"/>
<dbReference type="GO" id="GO:0003676">
    <property type="term" value="F:nucleic acid binding"/>
    <property type="evidence" value="ECO:0007669"/>
    <property type="project" value="InterPro"/>
</dbReference>
<accession>A0A2P4XCW9</accession>
<dbReference type="EMBL" id="NCKW01011518">
    <property type="protein sequence ID" value="POM63392.1"/>
    <property type="molecule type" value="Genomic_DNA"/>
</dbReference>
<comment type="caution">
    <text evidence="2">The sequence shown here is derived from an EMBL/GenBank/DDBJ whole genome shotgun (WGS) entry which is preliminary data.</text>
</comment>
<feature type="domain" description="DDE-1" evidence="1">
    <location>
        <begin position="93"/>
        <end position="205"/>
    </location>
</feature>
<keyword evidence="3" id="KW-1185">Reference proteome</keyword>
<reference evidence="2 3" key="1">
    <citation type="journal article" date="2017" name="Genome Biol. Evol.">
        <title>Phytophthora megakarya and P. palmivora, closely related causal agents of cacao black pod rot, underwent increases in genome sizes and gene numbers by different mechanisms.</title>
        <authorList>
            <person name="Ali S.S."/>
            <person name="Shao J."/>
            <person name="Lary D.J."/>
            <person name="Kronmiller B."/>
            <person name="Shen D."/>
            <person name="Strem M.D."/>
            <person name="Amoako-Attah I."/>
            <person name="Akrofi A.Y."/>
            <person name="Begoude B.A."/>
            <person name="Ten Hoopen G.M."/>
            <person name="Coulibaly K."/>
            <person name="Kebe B.I."/>
            <person name="Melnick R.L."/>
            <person name="Guiltinan M.J."/>
            <person name="Tyler B.M."/>
            <person name="Meinhardt L.W."/>
            <person name="Bailey B.A."/>
        </authorList>
    </citation>
    <scope>NUCLEOTIDE SEQUENCE [LARGE SCALE GENOMIC DNA]</scope>
    <source>
        <strain evidence="3">sbr112.9</strain>
    </source>
</reference>
<sequence>MLATIRRAGITVTEKLAVLDAWEQSGNISAVLQAFYSELNEHAREQRRNLINQWRKKRSDIELVCQTAREGVPISAVMLHLQALEVAAAYNKSKERAIVMLLADSNGKKMAPFVVFKTGPSRHQGTREQNTSFRHVPPSATAVCQPADVAWNQPFKQRLRRYWVDLLQDQLKGRVPGDAFKLVPPDREVISNWIERAWAELSERTEEILIQEGWTQS</sequence>
<dbReference type="InterPro" id="IPR004875">
    <property type="entry name" value="DDE_SF_endonuclease_dom"/>
</dbReference>
<evidence type="ECO:0000313" key="2">
    <source>
        <dbReference type="EMBL" id="POM63392.1"/>
    </source>
</evidence>
<gene>
    <name evidence="2" type="ORF">PHPALM_21220</name>
</gene>
<protein>
    <recommendedName>
        <fullName evidence="1">DDE-1 domain-containing protein</fullName>
    </recommendedName>
</protein>
<evidence type="ECO:0000313" key="3">
    <source>
        <dbReference type="Proteomes" id="UP000237271"/>
    </source>
</evidence>
<dbReference type="OrthoDB" id="10065929at2759"/>
<evidence type="ECO:0000259" key="1">
    <source>
        <dbReference type="Pfam" id="PF03184"/>
    </source>
</evidence>
<name>A0A2P4XCW9_9STRA</name>